<keyword evidence="2" id="KW-0812">Transmembrane</keyword>
<dbReference type="AlphaFoldDB" id="A0AAE0FR83"/>
<keyword evidence="2" id="KW-0472">Membrane</keyword>
<keyword evidence="4" id="KW-1185">Reference proteome</keyword>
<feature type="transmembrane region" description="Helical" evidence="2">
    <location>
        <begin position="355"/>
        <end position="375"/>
    </location>
</feature>
<feature type="region of interest" description="Disordered" evidence="1">
    <location>
        <begin position="243"/>
        <end position="286"/>
    </location>
</feature>
<evidence type="ECO:0000313" key="3">
    <source>
        <dbReference type="EMBL" id="KAK3264566.1"/>
    </source>
</evidence>
<feature type="region of interest" description="Disordered" evidence="1">
    <location>
        <begin position="67"/>
        <end position="117"/>
    </location>
</feature>
<organism evidence="3 4">
    <name type="scientific">Cymbomonas tetramitiformis</name>
    <dbReference type="NCBI Taxonomy" id="36881"/>
    <lineage>
        <taxon>Eukaryota</taxon>
        <taxon>Viridiplantae</taxon>
        <taxon>Chlorophyta</taxon>
        <taxon>Pyramimonadophyceae</taxon>
        <taxon>Pyramimonadales</taxon>
        <taxon>Pyramimonadaceae</taxon>
        <taxon>Cymbomonas</taxon>
    </lineage>
</organism>
<sequence>MLKTISPHRAHLLQKRKTAIKSEVTTSRRRNPIWSAIYAKPLHNSFLRFSVSPPRAAYRRRPQHILRASKQDESGKPDDNSHPIDTAGKNTTQPAAPDHSDTSKVATSSEDKSETVATLDAEGGTEAASGELEGHDDPVPAVDDSSIAAVPEYSVPQERLGLMNLYPWWVDIVPALTGRLNPITGILIYFSGAVLAETISKQVLGIAVQWFLLAVLPVHGLLMGLKFWWFRRSIRQAAKQAEAAREAEAGPSEQKDAKEDVKIPQSSPSVQAMEDEDKESASSVEEGKFEPTIWRQFLVTQRPAWIDFQIATQLLLPAGMSGQEGADVYLLFVIAAMAVRFLGRRKMQFLSNTSFWMRRAGTVVLGAPALLLLLGFGVKGAWGSVSALTVSGLAGLLMLPLTIGLTYLMYVAPALLLPGAVVSAWKGQLYRASPPKPKVKKVLTPEEKAQQRKSMIMWFVAYALAMVITNVTGSDVPFVALMMLQIFKTSPDKLMQILIDKGERIGGKKKEEKLDAKKVGAKDDGDKSDAAKTDNLSGTPGTA</sequence>
<protein>
    <submittedName>
        <fullName evidence="3">Uncharacterized protein</fullName>
    </submittedName>
</protein>
<evidence type="ECO:0000256" key="2">
    <source>
        <dbReference type="SAM" id="Phobius"/>
    </source>
</evidence>
<feature type="compositionally biased region" description="Basic and acidic residues" evidence="1">
    <location>
        <begin position="509"/>
        <end position="532"/>
    </location>
</feature>
<keyword evidence="2" id="KW-1133">Transmembrane helix</keyword>
<reference evidence="3 4" key="1">
    <citation type="journal article" date="2015" name="Genome Biol. Evol.">
        <title>Comparative Genomics of a Bacterivorous Green Alga Reveals Evolutionary Causalities and Consequences of Phago-Mixotrophic Mode of Nutrition.</title>
        <authorList>
            <person name="Burns J.A."/>
            <person name="Paasch A."/>
            <person name="Narechania A."/>
            <person name="Kim E."/>
        </authorList>
    </citation>
    <scope>NUCLEOTIDE SEQUENCE [LARGE SCALE GENOMIC DNA]</scope>
    <source>
        <strain evidence="3 4">PLY_AMNH</strain>
    </source>
</reference>
<feature type="region of interest" description="Disordered" evidence="1">
    <location>
        <begin position="509"/>
        <end position="543"/>
    </location>
</feature>
<gene>
    <name evidence="3" type="ORF">CYMTET_26708</name>
</gene>
<feature type="transmembrane region" description="Helical" evidence="2">
    <location>
        <begin position="210"/>
        <end position="229"/>
    </location>
</feature>
<proteinExistence type="predicted"/>
<feature type="compositionally biased region" description="Basic and acidic residues" evidence="1">
    <location>
        <begin position="243"/>
        <end position="262"/>
    </location>
</feature>
<feature type="compositionally biased region" description="Basic and acidic residues" evidence="1">
    <location>
        <begin position="69"/>
        <end position="82"/>
    </location>
</feature>
<dbReference type="Proteomes" id="UP001190700">
    <property type="component" value="Unassembled WGS sequence"/>
</dbReference>
<name>A0AAE0FR83_9CHLO</name>
<comment type="caution">
    <text evidence="3">The sequence shown here is derived from an EMBL/GenBank/DDBJ whole genome shotgun (WGS) entry which is preliminary data.</text>
</comment>
<dbReference type="EMBL" id="LGRX02014470">
    <property type="protein sequence ID" value="KAK3264566.1"/>
    <property type="molecule type" value="Genomic_DNA"/>
</dbReference>
<feature type="transmembrane region" description="Helical" evidence="2">
    <location>
        <begin position="407"/>
        <end position="425"/>
    </location>
</feature>
<accession>A0AAE0FR83</accession>
<evidence type="ECO:0000313" key="4">
    <source>
        <dbReference type="Proteomes" id="UP001190700"/>
    </source>
</evidence>
<evidence type="ECO:0000256" key="1">
    <source>
        <dbReference type="SAM" id="MobiDB-lite"/>
    </source>
</evidence>
<feature type="transmembrane region" description="Helical" evidence="2">
    <location>
        <begin position="455"/>
        <end position="484"/>
    </location>
</feature>
<feature type="transmembrane region" description="Helical" evidence="2">
    <location>
        <begin position="326"/>
        <end position="343"/>
    </location>
</feature>